<keyword evidence="2" id="KW-0929">Antimicrobial</keyword>
<evidence type="ECO:0000256" key="1">
    <source>
        <dbReference type="ARBA" id="ARBA00006722"/>
    </source>
</evidence>
<dbReference type="EMBL" id="KQ483558">
    <property type="protein sequence ID" value="KYP46440.1"/>
    <property type="molecule type" value="Genomic_DNA"/>
</dbReference>
<feature type="non-terminal residue" evidence="6">
    <location>
        <position position="1"/>
    </location>
</feature>
<dbReference type="Proteomes" id="UP000075243">
    <property type="component" value="Unassembled WGS sequence"/>
</dbReference>
<evidence type="ECO:0000256" key="5">
    <source>
        <dbReference type="ARBA" id="ARBA00023157"/>
    </source>
</evidence>
<dbReference type="Pfam" id="PF07333">
    <property type="entry name" value="SLR1-BP"/>
    <property type="match status" value="1"/>
</dbReference>
<dbReference type="Gramene" id="C.cajan_32985.t">
    <property type="protein sequence ID" value="C.cajan_32985.t.cds1"/>
    <property type="gene ID" value="C.cajan_32985"/>
</dbReference>
<reference evidence="6" key="1">
    <citation type="journal article" date="2012" name="Nat. Biotechnol.">
        <title>Draft genome sequence of pigeonpea (Cajanus cajan), an orphan legume crop of resource-poor farmers.</title>
        <authorList>
            <person name="Varshney R.K."/>
            <person name="Chen W."/>
            <person name="Li Y."/>
            <person name="Bharti A.K."/>
            <person name="Saxena R.K."/>
            <person name="Schlueter J.A."/>
            <person name="Donoghue M.T."/>
            <person name="Azam S."/>
            <person name="Fan G."/>
            <person name="Whaley A.M."/>
            <person name="Farmer A.D."/>
            <person name="Sheridan J."/>
            <person name="Iwata A."/>
            <person name="Tuteja R."/>
            <person name="Penmetsa R.V."/>
            <person name="Wu W."/>
            <person name="Upadhyaya H.D."/>
            <person name="Yang S.P."/>
            <person name="Shah T."/>
            <person name="Saxena K.B."/>
            <person name="Michael T."/>
            <person name="McCombie W.R."/>
            <person name="Yang B."/>
            <person name="Zhang G."/>
            <person name="Yang H."/>
            <person name="Wang J."/>
            <person name="Spillane C."/>
            <person name="Cook D.R."/>
            <person name="May G.D."/>
            <person name="Xu X."/>
            <person name="Jackson S.A."/>
        </authorList>
    </citation>
    <scope>NUCLEOTIDE SEQUENCE [LARGE SCALE GENOMIC DNA]</scope>
</reference>
<protein>
    <submittedName>
        <fullName evidence="6">Defensin-like protein 157 family</fullName>
    </submittedName>
</protein>
<dbReference type="OMA" id="CRQELEP"/>
<evidence type="ECO:0000313" key="7">
    <source>
        <dbReference type="Proteomes" id="UP000075243"/>
    </source>
</evidence>
<dbReference type="PANTHER" id="PTHR33830">
    <property type="entry name" value="DEFENSIN-LIKE PROTEIN 184-RELATED"/>
    <property type="match status" value="1"/>
</dbReference>
<evidence type="ECO:0000313" key="6">
    <source>
        <dbReference type="EMBL" id="KYP46440.1"/>
    </source>
</evidence>
<name>A0A151RV79_CAJCA</name>
<comment type="similarity">
    <text evidence="1">Belongs to the DEFL family.</text>
</comment>
<keyword evidence="5" id="KW-1015">Disulfide bond</keyword>
<keyword evidence="7" id="KW-1185">Reference proteome</keyword>
<accession>A0A151RV79</accession>
<keyword evidence="4" id="KW-0611">Plant defense</keyword>
<dbReference type="PANTHER" id="PTHR33830:SF21">
    <property type="entry name" value="DEFENSIN-LIKE PROTEIN 165-RELATED"/>
    <property type="match status" value="1"/>
</dbReference>
<evidence type="ECO:0000256" key="3">
    <source>
        <dbReference type="ARBA" id="ARBA00022577"/>
    </source>
</evidence>
<evidence type="ECO:0000256" key="2">
    <source>
        <dbReference type="ARBA" id="ARBA00022529"/>
    </source>
</evidence>
<dbReference type="AlphaFoldDB" id="A0A151RV79"/>
<gene>
    <name evidence="6" type="ORF">KK1_031953</name>
</gene>
<dbReference type="GO" id="GO:0031640">
    <property type="term" value="P:killing of cells of another organism"/>
    <property type="evidence" value="ECO:0007669"/>
    <property type="project" value="UniProtKB-KW"/>
</dbReference>
<dbReference type="GO" id="GO:0050832">
    <property type="term" value="P:defense response to fungus"/>
    <property type="evidence" value="ECO:0007669"/>
    <property type="project" value="UniProtKB-KW"/>
</dbReference>
<proteinExistence type="inferred from homology"/>
<evidence type="ECO:0000256" key="4">
    <source>
        <dbReference type="ARBA" id="ARBA00022821"/>
    </source>
</evidence>
<dbReference type="InterPro" id="IPR010851">
    <property type="entry name" value="DEFL"/>
</dbReference>
<keyword evidence="3" id="KW-0295">Fungicide</keyword>
<sequence>IICSNFDFVFSVFSGASETNQVKRCEKVIQPGSCNLSQCQQTCYNMYKNYEGLGKCIGNNKGTFECVCIYDCFEKEFGLKV</sequence>
<organism evidence="6 7">
    <name type="scientific">Cajanus cajan</name>
    <name type="common">Pigeon pea</name>
    <name type="synonym">Cajanus indicus</name>
    <dbReference type="NCBI Taxonomy" id="3821"/>
    <lineage>
        <taxon>Eukaryota</taxon>
        <taxon>Viridiplantae</taxon>
        <taxon>Streptophyta</taxon>
        <taxon>Embryophyta</taxon>
        <taxon>Tracheophyta</taxon>
        <taxon>Spermatophyta</taxon>
        <taxon>Magnoliopsida</taxon>
        <taxon>eudicotyledons</taxon>
        <taxon>Gunneridae</taxon>
        <taxon>Pentapetalae</taxon>
        <taxon>rosids</taxon>
        <taxon>fabids</taxon>
        <taxon>Fabales</taxon>
        <taxon>Fabaceae</taxon>
        <taxon>Papilionoideae</taxon>
        <taxon>50 kb inversion clade</taxon>
        <taxon>NPAAA clade</taxon>
        <taxon>indigoferoid/millettioid clade</taxon>
        <taxon>Phaseoleae</taxon>
        <taxon>Cajanus</taxon>
    </lineage>
</organism>